<evidence type="ECO:0000256" key="7">
    <source>
        <dbReference type="ARBA" id="ARBA00023212"/>
    </source>
</evidence>
<keyword evidence="8" id="KW-0966">Cell projection</keyword>
<keyword evidence="5" id="KW-0175">Coiled coil</keyword>
<keyword evidence="6" id="KW-0969">Cilium</keyword>
<proteinExistence type="inferred from homology"/>
<dbReference type="AlphaFoldDB" id="A0A922MXD0"/>
<keyword evidence="4" id="KW-0282">Flagellum</keyword>
<feature type="compositionally biased region" description="Basic and acidic residues" evidence="10">
    <location>
        <begin position="169"/>
        <end position="183"/>
    </location>
</feature>
<feature type="region of interest" description="Disordered" evidence="10">
    <location>
        <begin position="118"/>
        <end position="144"/>
    </location>
</feature>
<evidence type="ECO:0000256" key="10">
    <source>
        <dbReference type="SAM" id="MobiDB-lite"/>
    </source>
</evidence>
<evidence type="ECO:0000256" key="6">
    <source>
        <dbReference type="ARBA" id="ARBA00023069"/>
    </source>
</evidence>
<evidence type="ECO:0000256" key="9">
    <source>
        <dbReference type="ARBA" id="ARBA00046435"/>
    </source>
</evidence>
<evidence type="ECO:0000256" key="4">
    <source>
        <dbReference type="ARBA" id="ARBA00022846"/>
    </source>
</evidence>
<evidence type="ECO:0000313" key="11">
    <source>
        <dbReference type="EMBL" id="KAH9644549.1"/>
    </source>
</evidence>
<feature type="region of interest" description="Disordered" evidence="10">
    <location>
        <begin position="163"/>
        <end position="192"/>
    </location>
</feature>
<dbReference type="InterPro" id="IPR008805">
    <property type="entry name" value="RIB43A"/>
</dbReference>
<dbReference type="Pfam" id="PF05914">
    <property type="entry name" value="RIB43A"/>
    <property type="match status" value="1"/>
</dbReference>
<evidence type="ECO:0000256" key="1">
    <source>
        <dbReference type="ARBA" id="ARBA00004611"/>
    </source>
</evidence>
<gene>
    <name evidence="11" type="ORF">HF086_000323</name>
</gene>
<name>A0A922MXD0_SPOEX</name>
<evidence type="ECO:0000256" key="8">
    <source>
        <dbReference type="ARBA" id="ARBA00023273"/>
    </source>
</evidence>
<organism evidence="11 12">
    <name type="scientific">Spodoptera exigua</name>
    <name type="common">Beet armyworm</name>
    <name type="synonym">Noctua fulgens</name>
    <dbReference type="NCBI Taxonomy" id="7107"/>
    <lineage>
        <taxon>Eukaryota</taxon>
        <taxon>Metazoa</taxon>
        <taxon>Ecdysozoa</taxon>
        <taxon>Arthropoda</taxon>
        <taxon>Hexapoda</taxon>
        <taxon>Insecta</taxon>
        <taxon>Pterygota</taxon>
        <taxon>Neoptera</taxon>
        <taxon>Endopterygota</taxon>
        <taxon>Lepidoptera</taxon>
        <taxon>Glossata</taxon>
        <taxon>Ditrysia</taxon>
        <taxon>Noctuoidea</taxon>
        <taxon>Noctuidae</taxon>
        <taxon>Amphipyrinae</taxon>
        <taxon>Spodoptera</taxon>
    </lineage>
</organism>
<reference evidence="11" key="1">
    <citation type="journal article" date="2021" name="G3 (Bethesda)">
        <title>Genome and transcriptome analysis of the beet armyworm Spodoptera exigua reveals targets for pest control. .</title>
        <authorList>
            <person name="Simon S."/>
            <person name="Breeschoten T."/>
            <person name="Jansen H.J."/>
            <person name="Dirks R.P."/>
            <person name="Schranz M.E."/>
            <person name="Ros V.I.D."/>
        </authorList>
    </citation>
    <scope>NUCLEOTIDE SEQUENCE</scope>
    <source>
        <strain evidence="11">TB_SE_WUR_2020</strain>
    </source>
</reference>
<accession>A0A922MXD0</accession>
<dbReference type="EMBL" id="JACEFF010000078">
    <property type="protein sequence ID" value="KAH9644549.1"/>
    <property type="molecule type" value="Genomic_DNA"/>
</dbReference>
<evidence type="ECO:0000256" key="3">
    <source>
        <dbReference type="ARBA" id="ARBA00022490"/>
    </source>
</evidence>
<sequence length="192" mass="22665">MMQAQIEEGGNVSSKEDLGSSMLETGRLGTRYNRHHKYTYARMVRWFSLQVDVTFLERQIAEKKAEREEQERKDLAFAKQMIKDSNLAERRRIGAEIDLYRQRYQRFEDRREYDLNDPEVLKKQLPPRPGDGQPVGLSSAQKFEGEDLEYEERKKIMAAQKNSWLEQQVQERKAAEEERKKAEAAYMVRKGS</sequence>
<comment type="subcellular location">
    <subcellularLocation>
        <location evidence="1">Cytoplasm</location>
        <location evidence="1">Cytoskeleton</location>
        <location evidence="1">Flagellum axoneme</location>
    </subcellularLocation>
</comment>
<evidence type="ECO:0000256" key="5">
    <source>
        <dbReference type="ARBA" id="ARBA00023054"/>
    </source>
</evidence>
<evidence type="ECO:0000256" key="2">
    <source>
        <dbReference type="ARBA" id="ARBA00006875"/>
    </source>
</evidence>
<evidence type="ECO:0000313" key="12">
    <source>
        <dbReference type="Proteomes" id="UP000814243"/>
    </source>
</evidence>
<comment type="similarity">
    <text evidence="2">Belongs to the RIB43A family.</text>
</comment>
<dbReference type="PANTHER" id="PTHR14517">
    <property type="entry name" value="RIB43A-RELATED"/>
    <property type="match status" value="1"/>
</dbReference>
<protein>
    <submittedName>
        <fullName evidence="11">Uncharacterized protein</fullName>
    </submittedName>
</protein>
<keyword evidence="3" id="KW-0963">Cytoplasm</keyword>
<dbReference type="PANTHER" id="PTHR14517:SF6">
    <property type="entry name" value="RE41410P"/>
    <property type="match status" value="1"/>
</dbReference>
<feature type="region of interest" description="Disordered" evidence="10">
    <location>
        <begin position="1"/>
        <end position="20"/>
    </location>
</feature>
<dbReference type="Proteomes" id="UP000814243">
    <property type="component" value="Unassembled WGS sequence"/>
</dbReference>
<keyword evidence="7" id="KW-0206">Cytoskeleton</keyword>
<comment type="caution">
    <text evidence="11">The sequence shown here is derived from an EMBL/GenBank/DDBJ whole genome shotgun (WGS) entry which is preliminary data.</text>
</comment>
<comment type="subunit">
    <text evidence="9">Microtubule inner protein component of sperm flagellar doublet microtubules.</text>
</comment>